<reference evidence="1" key="1">
    <citation type="submission" date="2022-05" db="EMBL/GenBank/DDBJ databases">
        <title>A multi-omics perspective on studying reproductive biology in Daphnia sinensis.</title>
        <authorList>
            <person name="Jia J."/>
        </authorList>
    </citation>
    <scope>NUCLEOTIDE SEQUENCE</scope>
    <source>
        <strain evidence="1">WSL</strain>
    </source>
</reference>
<dbReference type="AlphaFoldDB" id="A0AAD5KDF4"/>
<gene>
    <name evidence="1" type="ORF">GHT06_001874</name>
</gene>
<keyword evidence="1" id="KW-0436">Ligase</keyword>
<dbReference type="EMBL" id="WJBH02000296">
    <property type="protein sequence ID" value="KAI9549474.1"/>
    <property type="molecule type" value="Genomic_DNA"/>
</dbReference>
<name>A0AAD5KDF4_9CRUS</name>
<organism evidence="1 2">
    <name type="scientific">Daphnia sinensis</name>
    <dbReference type="NCBI Taxonomy" id="1820382"/>
    <lineage>
        <taxon>Eukaryota</taxon>
        <taxon>Metazoa</taxon>
        <taxon>Ecdysozoa</taxon>
        <taxon>Arthropoda</taxon>
        <taxon>Crustacea</taxon>
        <taxon>Branchiopoda</taxon>
        <taxon>Diplostraca</taxon>
        <taxon>Cladocera</taxon>
        <taxon>Anomopoda</taxon>
        <taxon>Daphniidae</taxon>
        <taxon>Daphnia</taxon>
        <taxon>Daphnia similis group</taxon>
    </lineage>
</organism>
<evidence type="ECO:0000313" key="2">
    <source>
        <dbReference type="Proteomes" id="UP000820818"/>
    </source>
</evidence>
<dbReference type="Proteomes" id="UP000820818">
    <property type="component" value="Unassembled WGS sequence"/>
</dbReference>
<keyword evidence="2" id="KW-1185">Reference proteome</keyword>
<dbReference type="GO" id="GO:0016874">
    <property type="term" value="F:ligase activity"/>
    <property type="evidence" value="ECO:0007669"/>
    <property type="project" value="UniProtKB-KW"/>
</dbReference>
<proteinExistence type="predicted"/>
<accession>A0AAD5KDF4</accession>
<evidence type="ECO:0000313" key="1">
    <source>
        <dbReference type="EMBL" id="KAI9549474.1"/>
    </source>
</evidence>
<comment type="caution">
    <text evidence="1">The sequence shown here is derived from an EMBL/GenBank/DDBJ whole genome shotgun (WGS) entry which is preliminary data.</text>
</comment>
<protein>
    <submittedName>
        <fullName evidence="1">R ligase (ATP)</fullName>
    </submittedName>
</protein>
<sequence length="310" mass="36654">MNKESLKTFVEENPKLVTNRPSTSYPELSVLKYSKQVFYKNLWNDYLEYCRGTVIDKDYNLISAPPLKIYNYGVEERSPKIDPETKVTAYRKVNGFLVCLTWYNKDILVSTTGSLDSDFVGYAKEMMLTHMKWEDWQIALNTNSDYTFFFECVHPEDPHVIPEKNGMYLLGFREKSWDSEIKLYGTEMADMLKDFAKDTFNCFYAESYHMTMVELQSTVKSVKHEGYVVYAEDGKCAKIKSPWYLVNKWVARNPNTDKLVDLKNDIKKNVDEEYYGLIDTIRLNIEEYTALSEQDRLQWVRRYFEKEIKK</sequence>